<reference evidence="1" key="1">
    <citation type="submission" date="2022-01" db="EMBL/GenBank/DDBJ databases">
        <title>Collection of gut derived symbiotic bacterial strains cultured from healthy donors.</title>
        <authorList>
            <person name="Lin H."/>
            <person name="Kohout C."/>
            <person name="Waligurski E."/>
            <person name="Pamer E.G."/>
        </authorList>
    </citation>
    <scope>NUCLEOTIDE SEQUENCE</scope>
    <source>
        <strain evidence="1">MSK.14.39</strain>
    </source>
</reference>
<name>A0A9Q4AE15_9FIRM</name>
<protein>
    <submittedName>
        <fullName evidence="1">Uncharacterized protein</fullName>
    </submittedName>
</protein>
<dbReference type="Proteomes" id="UP001108123">
    <property type="component" value="Unassembled WGS sequence"/>
</dbReference>
<proteinExistence type="predicted"/>
<organism evidence="1 2">
    <name type="scientific">Anaerosalibacter bizertensis</name>
    <dbReference type="NCBI Taxonomy" id="932217"/>
    <lineage>
        <taxon>Bacteria</taxon>
        <taxon>Bacillati</taxon>
        <taxon>Bacillota</taxon>
        <taxon>Tissierellia</taxon>
        <taxon>Tissierellales</taxon>
        <taxon>Sporanaerobacteraceae</taxon>
        <taxon>Anaerosalibacter</taxon>
    </lineage>
</organism>
<dbReference type="EMBL" id="JAKNID010000074">
    <property type="protein sequence ID" value="MCG4565977.1"/>
    <property type="molecule type" value="Genomic_DNA"/>
</dbReference>
<accession>A0A9Q4AE15</accession>
<comment type="caution">
    <text evidence="1">The sequence shown here is derived from an EMBL/GenBank/DDBJ whole genome shotgun (WGS) entry which is preliminary data.</text>
</comment>
<keyword evidence="2" id="KW-1185">Reference proteome</keyword>
<sequence length="184" mass="21943">MQGLWFLVYFTWGDVYEKAIYLHIFNYDYYFFFNGLFFTVHQQKISNSLGIKMPENIKIEYEDTHEGFHEDGITLAKIQFKGKDAEKILSEIKDNGDWRSLPLTENIKLKLYGEEKGSVEYISDLAERLDMPEILNGYWIFIDRFKGKDKINDDKLLFERYSSNYTVGIYDVENNILYYCKFDS</sequence>
<gene>
    <name evidence="1" type="ORF">L0P62_11005</name>
</gene>
<evidence type="ECO:0000313" key="1">
    <source>
        <dbReference type="EMBL" id="MCG4565977.1"/>
    </source>
</evidence>
<dbReference type="AlphaFoldDB" id="A0A9Q4AE15"/>
<evidence type="ECO:0000313" key="2">
    <source>
        <dbReference type="Proteomes" id="UP001108123"/>
    </source>
</evidence>
<dbReference type="RefSeq" id="WP_226808843.1">
    <property type="nucleotide sequence ID" value="NZ_JAJBNW010000113.1"/>
</dbReference>